<reference evidence="10 11" key="1">
    <citation type="submission" date="2019-03" db="EMBL/GenBank/DDBJ databases">
        <title>Genomic Encyclopedia of Type Strains, Phase III (KMG-III): the genomes of soil and plant-associated and newly described type strains.</title>
        <authorList>
            <person name="Whitman W."/>
        </authorList>
    </citation>
    <scope>NUCLEOTIDE SEQUENCE [LARGE SCALE GENOMIC DNA]</scope>
    <source>
        <strain evidence="10 11">CECT 8446</strain>
    </source>
</reference>
<evidence type="ECO:0000256" key="3">
    <source>
        <dbReference type="ARBA" id="ARBA00022763"/>
    </source>
</evidence>
<keyword evidence="3" id="KW-0227">DNA damage</keyword>
<protein>
    <submittedName>
        <fullName evidence="10">Alkylated DNA repair dioxygenase AlkB</fullName>
    </submittedName>
</protein>
<keyword evidence="4" id="KW-0460">Magnesium</keyword>
<accession>A0A4R6T3U7</accession>
<dbReference type="InterPro" id="IPR037151">
    <property type="entry name" value="AlkB-like_sf"/>
</dbReference>
<evidence type="ECO:0000256" key="5">
    <source>
        <dbReference type="ARBA" id="ARBA00022964"/>
    </source>
</evidence>
<dbReference type="AlphaFoldDB" id="A0A4R6T3U7"/>
<keyword evidence="7" id="KW-0408">Iron</keyword>
<keyword evidence="5 10" id="KW-0223">Dioxygenase</keyword>
<dbReference type="GO" id="GO:0051213">
    <property type="term" value="F:dioxygenase activity"/>
    <property type="evidence" value="ECO:0007669"/>
    <property type="project" value="UniProtKB-KW"/>
</dbReference>
<dbReference type="PANTHER" id="PTHR31212:SF4">
    <property type="entry name" value="ALPHA-KETOGLUTARATE-DEPENDENT DIOXYGENASE ALKB HOMOLOG 3"/>
    <property type="match status" value="1"/>
</dbReference>
<dbReference type="InterPro" id="IPR032854">
    <property type="entry name" value="ALKBH3"/>
</dbReference>
<dbReference type="Proteomes" id="UP000294535">
    <property type="component" value="Unassembled WGS sequence"/>
</dbReference>
<dbReference type="OrthoDB" id="190276at2"/>
<dbReference type="GO" id="GO:0016705">
    <property type="term" value="F:oxidoreductase activity, acting on paired donors, with incorporation or reduction of molecular oxygen"/>
    <property type="evidence" value="ECO:0007669"/>
    <property type="project" value="UniProtKB-ARBA"/>
</dbReference>
<name>A0A4R6T3U7_9BACT</name>
<evidence type="ECO:0000256" key="2">
    <source>
        <dbReference type="ARBA" id="ARBA00022723"/>
    </source>
</evidence>
<keyword evidence="2" id="KW-0479">Metal-binding</keyword>
<dbReference type="PROSITE" id="PS51471">
    <property type="entry name" value="FE2OG_OXY"/>
    <property type="match status" value="1"/>
</dbReference>
<feature type="domain" description="Fe2OG dioxygenase" evidence="9">
    <location>
        <begin position="107"/>
        <end position="204"/>
    </location>
</feature>
<dbReference type="RefSeq" id="WP_133557356.1">
    <property type="nucleotide sequence ID" value="NZ_SNYF01000008.1"/>
</dbReference>
<evidence type="ECO:0000313" key="10">
    <source>
        <dbReference type="EMBL" id="TDQ15181.1"/>
    </source>
</evidence>
<sequence length="204" mass="23682">MDQLNLFGLFSNPNEPVQINGGSYIYIPDFFPHSKASQYLKAFIETIEWNQEGMMMYGKYVKFPRLTAWYGDNDKPYSFSGITLQPKPWNTELLEIKKLIEPLSGTTFNSVLLNRYRDGSDSISWHTDAEKELGRNPIIASVNFGAERVFQLKHMKTQERIDILLKHGSLLIMMGELQHNWLHQVPKTQKIIGERVNLTFRTIK</sequence>
<dbReference type="Pfam" id="PF13532">
    <property type="entry name" value="2OG-FeII_Oxy_2"/>
    <property type="match status" value="1"/>
</dbReference>
<dbReference type="PANTHER" id="PTHR31212">
    <property type="entry name" value="ALPHA-KETOGLUTARATE-DEPENDENT DIOXYGENASE ALKB HOMOLOG 3"/>
    <property type="match status" value="1"/>
</dbReference>
<comment type="caution">
    <text evidence="10">The sequence shown here is derived from an EMBL/GenBank/DDBJ whole genome shotgun (WGS) entry which is preliminary data.</text>
</comment>
<evidence type="ECO:0000256" key="4">
    <source>
        <dbReference type="ARBA" id="ARBA00022842"/>
    </source>
</evidence>
<comment type="cofactor">
    <cofactor evidence="1">
        <name>Fe(2+)</name>
        <dbReference type="ChEBI" id="CHEBI:29033"/>
    </cofactor>
</comment>
<dbReference type="GO" id="GO:0046872">
    <property type="term" value="F:metal ion binding"/>
    <property type="evidence" value="ECO:0007669"/>
    <property type="project" value="UniProtKB-KW"/>
</dbReference>
<dbReference type="InterPro" id="IPR005123">
    <property type="entry name" value="Oxoglu/Fe-dep_dioxygenase_dom"/>
</dbReference>
<dbReference type="GO" id="GO:0016787">
    <property type="term" value="F:hydrolase activity"/>
    <property type="evidence" value="ECO:0007669"/>
    <property type="project" value="UniProtKB-ARBA"/>
</dbReference>
<dbReference type="GO" id="GO:0140097">
    <property type="term" value="F:catalytic activity, acting on DNA"/>
    <property type="evidence" value="ECO:0007669"/>
    <property type="project" value="UniProtKB-ARBA"/>
</dbReference>
<dbReference type="EMBL" id="SNYF01000008">
    <property type="protein sequence ID" value="TDQ15181.1"/>
    <property type="molecule type" value="Genomic_DNA"/>
</dbReference>
<evidence type="ECO:0000259" key="9">
    <source>
        <dbReference type="PROSITE" id="PS51471"/>
    </source>
</evidence>
<keyword evidence="8" id="KW-0234">DNA repair</keyword>
<evidence type="ECO:0000313" key="11">
    <source>
        <dbReference type="Proteomes" id="UP000294535"/>
    </source>
</evidence>
<dbReference type="Gene3D" id="2.60.120.590">
    <property type="entry name" value="Alpha-ketoglutarate-dependent dioxygenase AlkB-like"/>
    <property type="match status" value="1"/>
</dbReference>
<dbReference type="GO" id="GO:0032451">
    <property type="term" value="F:demethylase activity"/>
    <property type="evidence" value="ECO:0007669"/>
    <property type="project" value="UniProtKB-ARBA"/>
</dbReference>
<organism evidence="10 11">
    <name type="scientific">Algoriphagus boseongensis</name>
    <dbReference type="NCBI Taxonomy" id="1442587"/>
    <lineage>
        <taxon>Bacteria</taxon>
        <taxon>Pseudomonadati</taxon>
        <taxon>Bacteroidota</taxon>
        <taxon>Cytophagia</taxon>
        <taxon>Cytophagales</taxon>
        <taxon>Cyclobacteriaceae</taxon>
        <taxon>Algoriphagus</taxon>
    </lineage>
</organism>
<evidence type="ECO:0000256" key="7">
    <source>
        <dbReference type="ARBA" id="ARBA00023004"/>
    </source>
</evidence>
<evidence type="ECO:0000256" key="1">
    <source>
        <dbReference type="ARBA" id="ARBA00001954"/>
    </source>
</evidence>
<dbReference type="SUPFAM" id="SSF51197">
    <property type="entry name" value="Clavaminate synthase-like"/>
    <property type="match status" value="1"/>
</dbReference>
<evidence type="ECO:0000256" key="6">
    <source>
        <dbReference type="ARBA" id="ARBA00023002"/>
    </source>
</evidence>
<keyword evidence="11" id="KW-1185">Reference proteome</keyword>
<dbReference type="GO" id="GO:0006307">
    <property type="term" value="P:DNA alkylation repair"/>
    <property type="evidence" value="ECO:0007669"/>
    <property type="project" value="InterPro"/>
</dbReference>
<evidence type="ECO:0000256" key="8">
    <source>
        <dbReference type="ARBA" id="ARBA00023204"/>
    </source>
</evidence>
<dbReference type="FunFam" id="2.60.120.590:FF:000004">
    <property type="entry name" value="DNA oxidative demethylase ALKBH2"/>
    <property type="match status" value="1"/>
</dbReference>
<keyword evidence="6" id="KW-0560">Oxidoreductase</keyword>
<proteinExistence type="predicted"/>
<gene>
    <name evidence="10" type="ORF">DFQ04_3067</name>
</gene>
<dbReference type="InterPro" id="IPR027450">
    <property type="entry name" value="AlkB-like"/>
</dbReference>